<evidence type="ECO:0000256" key="6">
    <source>
        <dbReference type="ARBA" id="ARBA00022858"/>
    </source>
</evidence>
<evidence type="ECO:0000256" key="2">
    <source>
        <dbReference type="ARBA" id="ARBA00009041"/>
    </source>
</evidence>
<reference evidence="11" key="2">
    <citation type="submission" date="2025-08" db="UniProtKB">
        <authorList>
            <consortium name="Ensembl"/>
        </authorList>
    </citation>
    <scope>IDENTIFICATION</scope>
</reference>
<accession>A0A8C4S0E3</accession>
<evidence type="ECO:0000256" key="4">
    <source>
        <dbReference type="ARBA" id="ARBA00022702"/>
    </source>
</evidence>
<dbReference type="PANTHER" id="PTHR14066">
    <property type="entry name" value="ATRIAL NATRIURETIC FACTOR PRECURSOR"/>
    <property type="match status" value="1"/>
</dbReference>
<dbReference type="GO" id="GO:0005737">
    <property type="term" value="C:cytoplasm"/>
    <property type="evidence" value="ECO:0007669"/>
    <property type="project" value="TreeGrafter"/>
</dbReference>
<dbReference type="GO" id="GO:0005615">
    <property type="term" value="C:extracellular space"/>
    <property type="evidence" value="ECO:0007669"/>
    <property type="project" value="TreeGrafter"/>
</dbReference>
<dbReference type="InterPro" id="IPR000663">
    <property type="entry name" value="Natr_peptide"/>
</dbReference>
<dbReference type="PANTHER" id="PTHR14066:SF10">
    <property type="entry name" value="NATRIURETIC PEPTIDES B"/>
    <property type="match status" value="1"/>
</dbReference>
<dbReference type="InterPro" id="IPR002407">
    <property type="entry name" value="Natriuretic_peptide_atrial"/>
</dbReference>
<dbReference type="AlphaFoldDB" id="A0A8C4S0E3"/>
<dbReference type="GO" id="GO:0097746">
    <property type="term" value="P:blood vessel diameter maintenance"/>
    <property type="evidence" value="ECO:0007669"/>
    <property type="project" value="UniProtKB-KW"/>
</dbReference>
<dbReference type="Pfam" id="PF00212">
    <property type="entry name" value="ANP"/>
    <property type="match status" value="1"/>
</dbReference>
<evidence type="ECO:0000313" key="11">
    <source>
        <dbReference type="Ensembl" id="ENSECRP00000009250.1"/>
    </source>
</evidence>
<dbReference type="GO" id="GO:0019934">
    <property type="term" value="P:cGMP-mediated signaling"/>
    <property type="evidence" value="ECO:0007669"/>
    <property type="project" value="TreeGrafter"/>
</dbReference>
<evidence type="ECO:0000256" key="3">
    <source>
        <dbReference type="ARBA" id="ARBA00022525"/>
    </source>
</evidence>
<keyword evidence="3" id="KW-0964">Secreted</keyword>
<keyword evidence="7" id="KW-1015">Disulfide bond</keyword>
<evidence type="ECO:0000256" key="1">
    <source>
        <dbReference type="ARBA" id="ARBA00004613"/>
    </source>
</evidence>
<name>A0A8C4S0E3_ERPCA</name>
<dbReference type="Proteomes" id="UP000694620">
    <property type="component" value="Chromosome 8"/>
</dbReference>
<dbReference type="SMART" id="SM00183">
    <property type="entry name" value="NAT_PEP"/>
    <property type="match status" value="1"/>
</dbReference>
<feature type="compositionally biased region" description="Basic residues" evidence="9">
    <location>
        <begin position="142"/>
        <end position="151"/>
    </location>
</feature>
<proteinExistence type="inferred from homology"/>
<evidence type="ECO:0000256" key="5">
    <source>
        <dbReference type="ARBA" id="ARBA00022729"/>
    </source>
</evidence>
<feature type="region of interest" description="Disordered" evidence="9">
    <location>
        <begin position="130"/>
        <end position="151"/>
    </location>
</feature>
<evidence type="ECO:0000256" key="9">
    <source>
        <dbReference type="SAM" id="MobiDB-lite"/>
    </source>
</evidence>
<feature type="chain" id="PRO_5034796975" evidence="10">
    <location>
        <begin position="25"/>
        <end position="151"/>
    </location>
</feature>
<sequence>MWMKTAVIYTGVFLLLCYYVPATGNHLSSPYSNKDLSNLKVLLERYFENLGEEEPAENMAEYDVASQDLDNQASSPWDREKEKEGQWNMGDSRKPFDGYKSDSSRLRDLLLAPRNSRGTSGCFGSRIDRIGSSSSLGCGGMKKGKLLSKSN</sequence>
<dbReference type="PROSITE" id="PS00263">
    <property type="entry name" value="NATRIURETIC_PEPTIDE"/>
    <property type="match status" value="1"/>
</dbReference>
<keyword evidence="12" id="KW-1185">Reference proteome</keyword>
<keyword evidence="4" id="KW-0372">Hormone</keyword>
<dbReference type="InterPro" id="IPR050787">
    <property type="entry name" value="Natriuretic_peptide"/>
</dbReference>
<evidence type="ECO:0000256" key="10">
    <source>
        <dbReference type="SAM" id="SignalP"/>
    </source>
</evidence>
<dbReference type="GO" id="GO:0007168">
    <property type="term" value="P:receptor guanylyl cyclase signaling pathway"/>
    <property type="evidence" value="ECO:0007669"/>
    <property type="project" value="TreeGrafter"/>
</dbReference>
<evidence type="ECO:0000256" key="7">
    <source>
        <dbReference type="ARBA" id="ARBA00023157"/>
    </source>
</evidence>
<evidence type="ECO:0000256" key="8">
    <source>
        <dbReference type="RuleBase" id="RU003686"/>
    </source>
</evidence>
<dbReference type="GO" id="GO:0051427">
    <property type="term" value="F:hormone receptor binding"/>
    <property type="evidence" value="ECO:0007669"/>
    <property type="project" value="TreeGrafter"/>
</dbReference>
<dbReference type="GO" id="GO:0006182">
    <property type="term" value="P:cGMP biosynthetic process"/>
    <property type="evidence" value="ECO:0007669"/>
    <property type="project" value="TreeGrafter"/>
</dbReference>
<dbReference type="Ensembl" id="ENSECRT00000009400.1">
    <property type="protein sequence ID" value="ENSECRP00000009250.1"/>
    <property type="gene ID" value="ENSECRG00000006203.1"/>
</dbReference>
<dbReference type="GO" id="GO:0005179">
    <property type="term" value="F:hormone activity"/>
    <property type="evidence" value="ECO:0007669"/>
    <property type="project" value="UniProtKB-KW"/>
</dbReference>
<reference evidence="11" key="1">
    <citation type="submission" date="2021-06" db="EMBL/GenBank/DDBJ databases">
        <authorList>
            <consortium name="Wellcome Sanger Institute Data Sharing"/>
        </authorList>
    </citation>
    <scope>NUCLEOTIDE SEQUENCE [LARGE SCALE GENOMIC DNA]</scope>
</reference>
<dbReference type="PRINTS" id="PR00711">
    <property type="entry name" value="ANATPEPTIDE"/>
</dbReference>
<gene>
    <name evidence="11" type="primary">LOC114656743</name>
</gene>
<feature type="signal peptide" evidence="10">
    <location>
        <begin position="1"/>
        <end position="24"/>
    </location>
</feature>
<evidence type="ECO:0000313" key="12">
    <source>
        <dbReference type="Proteomes" id="UP000694620"/>
    </source>
</evidence>
<keyword evidence="6 8" id="KW-0838">Vasoactive</keyword>
<keyword evidence="5 10" id="KW-0732">Signal</keyword>
<reference evidence="11" key="3">
    <citation type="submission" date="2025-09" db="UniProtKB">
        <authorList>
            <consortium name="Ensembl"/>
        </authorList>
    </citation>
    <scope>IDENTIFICATION</scope>
</reference>
<protein>
    <submittedName>
        <fullName evidence="11">Uncharacterized protein</fullName>
    </submittedName>
</protein>
<comment type="subcellular location">
    <subcellularLocation>
        <location evidence="1 8">Secreted</location>
    </subcellularLocation>
</comment>
<comment type="similarity">
    <text evidence="2 8">Belongs to the natriuretic peptide family.</text>
</comment>
<dbReference type="GO" id="GO:0003085">
    <property type="term" value="P:negative regulation of systemic arterial blood pressure"/>
    <property type="evidence" value="ECO:0007669"/>
    <property type="project" value="TreeGrafter"/>
</dbReference>
<dbReference type="GeneTree" id="ENSGT00940000169392"/>
<feature type="compositionally biased region" description="Basic and acidic residues" evidence="9">
    <location>
        <begin position="77"/>
        <end position="101"/>
    </location>
</feature>
<feature type="region of interest" description="Disordered" evidence="9">
    <location>
        <begin position="69"/>
        <end position="101"/>
    </location>
</feature>
<dbReference type="GO" id="GO:0007218">
    <property type="term" value="P:neuropeptide signaling pathway"/>
    <property type="evidence" value="ECO:0007669"/>
    <property type="project" value="TreeGrafter"/>
</dbReference>
<dbReference type="InterPro" id="IPR030480">
    <property type="entry name" value="Natr_peptide_CS"/>
</dbReference>
<organism evidence="11 12">
    <name type="scientific">Erpetoichthys calabaricus</name>
    <name type="common">Rope fish</name>
    <name type="synonym">Calamoichthys calabaricus</name>
    <dbReference type="NCBI Taxonomy" id="27687"/>
    <lineage>
        <taxon>Eukaryota</taxon>
        <taxon>Metazoa</taxon>
        <taxon>Chordata</taxon>
        <taxon>Craniata</taxon>
        <taxon>Vertebrata</taxon>
        <taxon>Euteleostomi</taxon>
        <taxon>Actinopterygii</taxon>
        <taxon>Polypteriformes</taxon>
        <taxon>Polypteridae</taxon>
        <taxon>Erpetoichthys</taxon>
    </lineage>
</organism>